<organism evidence="10 11">
    <name type="scientific">Ditylenchus destructor</name>
    <dbReference type="NCBI Taxonomy" id="166010"/>
    <lineage>
        <taxon>Eukaryota</taxon>
        <taxon>Metazoa</taxon>
        <taxon>Ecdysozoa</taxon>
        <taxon>Nematoda</taxon>
        <taxon>Chromadorea</taxon>
        <taxon>Rhabditida</taxon>
        <taxon>Tylenchina</taxon>
        <taxon>Tylenchomorpha</taxon>
        <taxon>Sphaerularioidea</taxon>
        <taxon>Anguinidae</taxon>
        <taxon>Anguininae</taxon>
        <taxon>Ditylenchus</taxon>
    </lineage>
</organism>
<evidence type="ECO:0000313" key="10">
    <source>
        <dbReference type="EMBL" id="KAI1723789.1"/>
    </source>
</evidence>
<feature type="transmembrane region" description="Helical" evidence="7">
    <location>
        <begin position="881"/>
        <end position="901"/>
    </location>
</feature>
<feature type="domain" description="RRM" evidence="8">
    <location>
        <begin position="420"/>
        <end position="502"/>
    </location>
</feature>
<evidence type="ECO:0000256" key="1">
    <source>
        <dbReference type="ARBA" id="ARBA00004127"/>
    </source>
</evidence>
<keyword evidence="11" id="KW-1185">Reference proteome</keyword>
<evidence type="ECO:0000256" key="7">
    <source>
        <dbReference type="SAM" id="Phobius"/>
    </source>
</evidence>
<dbReference type="PANTHER" id="PTHR23510:SF3">
    <property type="entry name" value="MAJOR FACILITATOR SUPERFAMILY DOMAIN-CONTAINING PROTEIN 8"/>
    <property type="match status" value="1"/>
</dbReference>
<evidence type="ECO:0000313" key="11">
    <source>
        <dbReference type="Proteomes" id="UP001201812"/>
    </source>
</evidence>
<dbReference type="InterPro" id="IPR035979">
    <property type="entry name" value="RBD_domain_sf"/>
</dbReference>
<dbReference type="InterPro" id="IPR036259">
    <property type="entry name" value="MFS_trans_sf"/>
</dbReference>
<keyword evidence="4 7" id="KW-1133">Transmembrane helix</keyword>
<dbReference type="Gene3D" id="3.30.70.330">
    <property type="match status" value="7"/>
</dbReference>
<dbReference type="Proteomes" id="UP001201812">
    <property type="component" value="Unassembled WGS sequence"/>
</dbReference>
<dbReference type="PROSITE" id="PS50102">
    <property type="entry name" value="RRM"/>
    <property type="match status" value="6"/>
</dbReference>
<keyword evidence="5 7" id="KW-0472">Membrane</keyword>
<evidence type="ECO:0000256" key="6">
    <source>
        <dbReference type="PROSITE-ProRule" id="PRU00176"/>
    </source>
</evidence>
<keyword evidence="2" id="KW-0813">Transport</keyword>
<feature type="transmembrane region" description="Helical" evidence="7">
    <location>
        <begin position="843"/>
        <end position="861"/>
    </location>
</feature>
<evidence type="ECO:0000256" key="4">
    <source>
        <dbReference type="ARBA" id="ARBA00022989"/>
    </source>
</evidence>
<sequence length="1352" mass="153192">MDYCLLYRLTAVLPNPMIHEYFLKTGTMIAFEIFGLMIMFGVTISAYLAFASPVELPILLANVPEVLDFIVRDSIPFTLFSRDRPIVRYFGAGALVGFLISEVVSLGASYMIIQTLRKNSRHFSKRTFKLHLQLTVLLIVQNRLMDKKWSSTSLLRVLRKEIHSKMCCRPLYRLCVKNIHAEETKENIEKFYSRFGIVHDFNVKYIQKSQRLSQKATLRYDSCEEVAKAYRSLPHSFRDKVAYVERPTTYTLFVGRIPPRTTKQQIIDLFSKFGPVTHFDLKHDHNKNASLDFTTMGYVSFLTEDAVNNVLANGPHRVDRRELDVRRLRPKDCTLFVAMLPPNTTEETLINFYSQFGIVVYCKLRRDPITGNKRNHGYVTFATKKQLEKALTSCPHIINNKSVAVSRKSSGSCIHRSKETTIFLSNLSPSTTEESLEKYYSNFGLLLETTLLVNPRTLKSRCCAFISYGTKEEADAALNFRPYFLDGRSIDAYPYELQNCERSKIKSRTVFAEGLPVDVNDEALEEIFSQFGFVEKCDVIRDPITKECRGYGYISFSSVEEAQQALSAPSPKINDFEINVIPQPDIRHLRIPRIMVRTSPKITEHELMDFYSNFGNIIECRIIRDFHGQSLGIAFITFSSMNELSEALKKHTHWIGEQAVEARYGTRNNMEFGTKDTSLTLFVHSLSSTTTISSMLKFYTRFDPLVQCTEIVEGAATGKAYSFVRFSSRERFEKALKSRPHIIDDKRVIAQPALTRRIYEFEKTKERNAGVGSDFKTLSRLFSHFNDNTVEKSKDMENISLASEAVKMKSTKGITNGLPSNVHNFTSAGTFTSANEEKKTQWASIYLATSLTFMAGSQYTMYFLSLWPHLRIIDPTATETFFGLIIASYSLSQSISAPLLGYWSSRTQRFKPFLIICIFFMFIGNLLYFCAELFPPRIGPKYVLMTSRVICGVGDSAYSMLTAYAASSSLPQDRSRSIAFVTGGNALGTIFGPAFQVLFSWIGYPGWYIAAGISLSMFNASALFACVTNLISVTLLIVIFKESFVGVDDSELNKESGSDRKLPPYDKKAAAVCYCMRFTQTFVITNLETIGAALSIMMFTFTPSEAVFYGSLAHVGMGLLSFSTYFFYIVSSISRRVNERLVCLASLFGLLLFHVFTFSWPFLENDVFTYKSANMTKIDPSVQVGCDLSTSPWCISLKRVNPFVYYILFIVSVGLAFPNINVTMNTLLSKIIGPRLLGTHQGIMQMSSGAARMTGPLLVGYLYTHHGPRAVWILEFGEVIVMIFVWSLSYNRLVPLKWQPCSNSPTETAISIVSMTPPVTDRRKSREFFTALQDGKRFSICDEYVHDVIVKL</sequence>
<dbReference type="SUPFAM" id="SSF103473">
    <property type="entry name" value="MFS general substrate transporter"/>
    <property type="match status" value="1"/>
</dbReference>
<feature type="domain" description="RRM" evidence="8">
    <location>
        <begin position="250"/>
        <end position="330"/>
    </location>
</feature>
<keyword evidence="3 7" id="KW-0812">Transmembrane</keyword>
<dbReference type="GO" id="GO:0022857">
    <property type="term" value="F:transmembrane transporter activity"/>
    <property type="evidence" value="ECO:0007669"/>
    <property type="project" value="InterPro"/>
</dbReference>
<name>A0AAD4RBM4_9BILA</name>
<evidence type="ECO:0000259" key="8">
    <source>
        <dbReference type="PROSITE" id="PS50102"/>
    </source>
</evidence>
<feature type="domain" description="RRM" evidence="8">
    <location>
        <begin position="333"/>
        <end position="410"/>
    </location>
</feature>
<dbReference type="SMART" id="SM00360">
    <property type="entry name" value="RRM"/>
    <property type="match status" value="7"/>
</dbReference>
<feature type="transmembrane region" description="Helical" evidence="7">
    <location>
        <begin position="89"/>
        <end position="113"/>
    </location>
</feature>
<dbReference type="InterPro" id="IPR000504">
    <property type="entry name" value="RRM_dom"/>
</dbReference>
<dbReference type="CDD" id="cd00590">
    <property type="entry name" value="RRM_SF"/>
    <property type="match status" value="2"/>
</dbReference>
<proteinExistence type="predicted"/>
<comment type="subcellular location">
    <subcellularLocation>
        <location evidence="1">Endomembrane system</location>
        <topology evidence="1">Multi-pass membrane protein</topology>
    </subcellularLocation>
</comment>
<dbReference type="GO" id="GO:0005765">
    <property type="term" value="C:lysosomal membrane"/>
    <property type="evidence" value="ECO:0007669"/>
    <property type="project" value="TreeGrafter"/>
</dbReference>
<feature type="transmembrane region" description="Helical" evidence="7">
    <location>
        <begin position="1007"/>
        <end position="1040"/>
    </location>
</feature>
<gene>
    <name evidence="10" type="ORF">DdX_03964</name>
</gene>
<feature type="domain" description="RRM" evidence="8">
    <location>
        <begin position="592"/>
        <end position="667"/>
    </location>
</feature>
<dbReference type="GO" id="GO:0012505">
    <property type="term" value="C:endomembrane system"/>
    <property type="evidence" value="ECO:0007669"/>
    <property type="project" value="UniProtKB-SubCell"/>
</dbReference>
<dbReference type="Pfam" id="PF07690">
    <property type="entry name" value="MFS_1"/>
    <property type="match status" value="2"/>
</dbReference>
<feature type="domain" description="RRM" evidence="8">
    <location>
        <begin position="679"/>
        <end position="766"/>
    </location>
</feature>
<feature type="transmembrane region" description="Helical" evidence="7">
    <location>
        <begin position="1082"/>
        <end position="1101"/>
    </location>
</feature>
<evidence type="ECO:0000259" key="9">
    <source>
        <dbReference type="PROSITE" id="PS50850"/>
    </source>
</evidence>
<dbReference type="SUPFAM" id="SSF54928">
    <property type="entry name" value="RNA-binding domain, RBD"/>
    <property type="match status" value="6"/>
</dbReference>
<dbReference type="InterPro" id="IPR020846">
    <property type="entry name" value="MFS_dom"/>
</dbReference>
<keyword evidence="6" id="KW-0694">RNA-binding</keyword>
<dbReference type="EMBL" id="JAKKPZ010000003">
    <property type="protein sequence ID" value="KAI1723789.1"/>
    <property type="molecule type" value="Genomic_DNA"/>
</dbReference>
<evidence type="ECO:0000256" key="2">
    <source>
        <dbReference type="ARBA" id="ARBA00022448"/>
    </source>
</evidence>
<dbReference type="InterPro" id="IPR051068">
    <property type="entry name" value="MFS_Domain-Containing_Protein"/>
</dbReference>
<comment type="caution">
    <text evidence="10">The sequence shown here is derived from an EMBL/GenBank/DDBJ whole genome shotgun (WGS) entry which is preliminary data.</text>
</comment>
<dbReference type="PANTHER" id="PTHR23510">
    <property type="entry name" value="INNER MEMBRANE TRANSPORT PROTEIN YAJR"/>
    <property type="match status" value="1"/>
</dbReference>
<accession>A0AAD4RBM4</accession>
<feature type="transmembrane region" description="Helical" evidence="7">
    <location>
        <begin position="978"/>
        <end position="1001"/>
    </location>
</feature>
<dbReference type="CDD" id="cd17326">
    <property type="entry name" value="MFS_MFSD8"/>
    <property type="match status" value="1"/>
</dbReference>
<feature type="transmembrane region" description="Helical" evidence="7">
    <location>
        <begin position="29"/>
        <end position="50"/>
    </location>
</feature>
<dbReference type="Pfam" id="PF00076">
    <property type="entry name" value="RRM_1"/>
    <property type="match status" value="5"/>
</dbReference>
<feature type="transmembrane region" description="Helical" evidence="7">
    <location>
        <begin position="1107"/>
        <end position="1129"/>
    </location>
</feature>
<feature type="transmembrane region" description="Helical" evidence="7">
    <location>
        <begin position="1141"/>
        <end position="1163"/>
    </location>
</feature>
<feature type="transmembrane region" description="Helical" evidence="7">
    <location>
        <begin position="1203"/>
        <end position="1222"/>
    </location>
</feature>
<evidence type="ECO:0000256" key="3">
    <source>
        <dbReference type="ARBA" id="ARBA00022692"/>
    </source>
</evidence>
<dbReference type="Gene3D" id="1.20.1250.20">
    <property type="entry name" value="MFS general substrate transporter like domains"/>
    <property type="match status" value="1"/>
</dbReference>
<feature type="transmembrane region" description="Helical" evidence="7">
    <location>
        <begin position="913"/>
        <end position="934"/>
    </location>
</feature>
<feature type="domain" description="Major facilitator superfamily (MFS) profile" evidence="9">
    <location>
        <begin position="844"/>
        <end position="1293"/>
    </location>
</feature>
<evidence type="ECO:0000256" key="5">
    <source>
        <dbReference type="ARBA" id="ARBA00023136"/>
    </source>
</evidence>
<feature type="transmembrane region" description="Helical" evidence="7">
    <location>
        <begin position="1270"/>
        <end position="1288"/>
    </location>
</feature>
<protein>
    <submittedName>
        <fullName evidence="10">RNA recognition motif domain-containing protein</fullName>
    </submittedName>
</protein>
<dbReference type="PROSITE" id="PS50850">
    <property type="entry name" value="MFS"/>
    <property type="match status" value="1"/>
</dbReference>
<feature type="domain" description="RRM" evidence="8">
    <location>
        <begin position="508"/>
        <end position="591"/>
    </location>
</feature>
<dbReference type="GO" id="GO:0003723">
    <property type="term" value="F:RNA binding"/>
    <property type="evidence" value="ECO:0007669"/>
    <property type="project" value="UniProtKB-UniRule"/>
</dbReference>
<dbReference type="InterPro" id="IPR012677">
    <property type="entry name" value="Nucleotide-bd_a/b_plait_sf"/>
</dbReference>
<reference evidence="10" key="1">
    <citation type="submission" date="2022-01" db="EMBL/GenBank/DDBJ databases">
        <title>Genome Sequence Resource for Two Populations of Ditylenchus destructor, the Migratory Endoparasitic Phytonematode.</title>
        <authorList>
            <person name="Zhang H."/>
            <person name="Lin R."/>
            <person name="Xie B."/>
        </authorList>
    </citation>
    <scope>NUCLEOTIDE SEQUENCE</scope>
    <source>
        <strain evidence="10">BazhouSP</strain>
    </source>
</reference>
<dbReference type="InterPro" id="IPR011701">
    <property type="entry name" value="MFS"/>
</dbReference>